<comment type="caution">
    <text evidence="2">The sequence shown here is derived from an EMBL/GenBank/DDBJ whole genome shotgun (WGS) entry which is preliminary data.</text>
</comment>
<organism evidence="2 3">
    <name type="scientific">Streptomyces ziwulingensis</name>
    <dbReference type="NCBI Taxonomy" id="1045501"/>
    <lineage>
        <taxon>Bacteria</taxon>
        <taxon>Bacillati</taxon>
        <taxon>Actinomycetota</taxon>
        <taxon>Actinomycetes</taxon>
        <taxon>Kitasatosporales</taxon>
        <taxon>Streptomycetaceae</taxon>
        <taxon>Streptomyces</taxon>
    </lineage>
</organism>
<sequence length="107" mass="11237">MRPIYVCVGCAVTYLPPEHPSSGPPVSPAHCGKPACEEAVRQAVVMSGLSEGRIGELARRAVGVEGEQRLLLLRRACGLEGASPLSRRAVRGRRAGAPPGGGRSRLR</sequence>
<accession>A0ABP9D3J5</accession>
<evidence type="ECO:0000256" key="1">
    <source>
        <dbReference type="SAM" id="MobiDB-lite"/>
    </source>
</evidence>
<evidence type="ECO:0000313" key="2">
    <source>
        <dbReference type="EMBL" id="GAA4822455.1"/>
    </source>
</evidence>
<dbReference type="Proteomes" id="UP001501265">
    <property type="component" value="Unassembled WGS sequence"/>
</dbReference>
<reference evidence="3" key="1">
    <citation type="journal article" date="2019" name="Int. J. Syst. Evol. Microbiol.">
        <title>The Global Catalogue of Microorganisms (GCM) 10K type strain sequencing project: providing services to taxonomists for standard genome sequencing and annotation.</title>
        <authorList>
            <consortium name="The Broad Institute Genomics Platform"/>
            <consortium name="The Broad Institute Genome Sequencing Center for Infectious Disease"/>
            <person name="Wu L."/>
            <person name="Ma J."/>
        </authorList>
    </citation>
    <scope>NUCLEOTIDE SEQUENCE [LARGE SCALE GENOMIC DNA]</scope>
    <source>
        <strain evidence="3">JCM 18081</strain>
    </source>
</reference>
<gene>
    <name evidence="2" type="ORF">GCM10023220_64720</name>
</gene>
<evidence type="ECO:0000313" key="3">
    <source>
        <dbReference type="Proteomes" id="UP001501265"/>
    </source>
</evidence>
<protein>
    <submittedName>
        <fullName evidence="2">Uncharacterized protein</fullName>
    </submittedName>
</protein>
<keyword evidence="3" id="KW-1185">Reference proteome</keyword>
<proteinExistence type="predicted"/>
<feature type="region of interest" description="Disordered" evidence="1">
    <location>
        <begin position="88"/>
        <end position="107"/>
    </location>
</feature>
<name>A0ABP9D3J5_9ACTN</name>
<feature type="compositionally biased region" description="Gly residues" evidence="1">
    <location>
        <begin position="98"/>
        <end position="107"/>
    </location>
</feature>
<dbReference type="EMBL" id="BAABIG010000084">
    <property type="protein sequence ID" value="GAA4822455.1"/>
    <property type="molecule type" value="Genomic_DNA"/>
</dbReference>